<reference evidence="3" key="1">
    <citation type="submission" date="2013-10" db="EMBL/GenBank/DDBJ databases">
        <title>Genome sequencing of Onchocerca volvulus.</title>
        <authorList>
            <person name="Cotton J."/>
            <person name="Tsai J."/>
            <person name="Stanley E."/>
            <person name="Tracey A."/>
            <person name="Holroyd N."/>
            <person name="Lustigman S."/>
            <person name="Berriman M."/>
        </authorList>
    </citation>
    <scope>NUCLEOTIDE SEQUENCE</scope>
</reference>
<dbReference type="EMBL" id="CMVM020000132">
    <property type="status" value="NOT_ANNOTATED_CDS"/>
    <property type="molecule type" value="Genomic_DNA"/>
</dbReference>
<name>A0A8R1XYF5_ONCVO</name>
<protein>
    <submittedName>
        <fullName evidence="2">Uncharacterized protein</fullName>
    </submittedName>
</protein>
<evidence type="ECO:0000313" key="3">
    <source>
        <dbReference type="Proteomes" id="UP000024404"/>
    </source>
</evidence>
<dbReference type="EnsemblMetazoa" id="OVOC4481.1">
    <property type="protein sequence ID" value="OVOC4481.1"/>
    <property type="gene ID" value="WBGene00241290"/>
</dbReference>
<reference evidence="2" key="2">
    <citation type="submission" date="2022-06" db="UniProtKB">
        <authorList>
            <consortium name="EnsemblMetazoa"/>
        </authorList>
    </citation>
    <scope>IDENTIFICATION</scope>
</reference>
<sequence length="192" mass="22266">MLEFFRILIASISCQRRNDPLTRNSRQKHQNVRLNQCQISEKVREKRTNDQEVYQIKNVQNEKRIEENQFGNKQQLDAVCRTVPQLKPPQEKLLRPDKLTTSFAQVASFGTQTTEERKSKKSKTIVSKATQTPPFTTNKETNGKNESEEHLKFQAWKDAKFFVTNQLLAQCLQTPSHEEVLRSVGSYSPIKS</sequence>
<accession>A0A8R1XYF5</accession>
<evidence type="ECO:0000256" key="1">
    <source>
        <dbReference type="SAM" id="MobiDB-lite"/>
    </source>
</evidence>
<dbReference type="Proteomes" id="UP000024404">
    <property type="component" value="Unassembled WGS sequence"/>
</dbReference>
<feature type="compositionally biased region" description="Polar residues" evidence="1">
    <location>
        <begin position="125"/>
        <end position="140"/>
    </location>
</feature>
<proteinExistence type="predicted"/>
<keyword evidence="3" id="KW-1185">Reference proteome</keyword>
<evidence type="ECO:0000313" key="2">
    <source>
        <dbReference type="EnsemblMetazoa" id="OVOC4481.1"/>
    </source>
</evidence>
<feature type="region of interest" description="Disordered" evidence="1">
    <location>
        <begin position="110"/>
        <end position="148"/>
    </location>
</feature>
<dbReference type="AlphaFoldDB" id="A0A8R1XYF5"/>
<organism evidence="2 3">
    <name type="scientific">Onchocerca volvulus</name>
    <dbReference type="NCBI Taxonomy" id="6282"/>
    <lineage>
        <taxon>Eukaryota</taxon>
        <taxon>Metazoa</taxon>
        <taxon>Ecdysozoa</taxon>
        <taxon>Nematoda</taxon>
        <taxon>Chromadorea</taxon>
        <taxon>Rhabditida</taxon>
        <taxon>Spirurina</taxon>
        <taxon>Spiruromorpha</taxon>
        <taxon>Filarioidea</taxon>
        <taxon>Onchocercidae</taxon>
        <taxon>Onchocerca</taxon>
    </lineage>
</organism>